<dbReference type="GO" id="GO:0005634">
    <property type="term" value="C:nucleus"/>
    <property type="evidence" value="ECO:0007669"/>
    <property type="project" value="UniProtKB-SubCell"/>
</dbReference>
<dbReference type="Pfam" id="PF07524">
    <property type="entry name" value="Bromo_TP"/>
    <property type="match status" value="1"/>
</dbReference>
<organism evidence="7 8">
    <name type="scientific">[Torrubiella] hemipterigena</name>
    <dbReference type="NCBI Taxonomy" id="1531966"/>
    <lineage>
        <taxon>Eukaryota</taxon>
        <taxon>Fungi</taxon>
        <taxon>Dikarya</taxon>
        <taxon>Ascomycota</taxon>
        <taxon>Pezizomycotina</taxon>
        <taxon>Sordariomycetes</taxon>
        <taxon>Hypocreomycetidae</taxon>
        <taxon>Hypocreales</taxon>
        <taxon>Clavicipitaceae</taxon>
        <taxon>Clavicipitaceae incertae sedis</taxon>
        <taxon>'Torrubiella' clade</taxon>
    </lineage>
</organism>
<dbReference type="InterPro" id="IPR009072">
    <property type="entry name" value="Histone-fold"/>
</dbReference>
<keyword evidence="4" id="KW-0539">Nucleus</keyword>
<evidence type="ECO:0000256" key="2">
    <source>
        <dbReference type="ARBA" id="ARBA00023015"/>
    </source>
</evidence>
<dbReference type="STRING" id="1531966.A0A0A1TL88"/>
<dbReference type="CDD" id="cd00076">
    <property type="entry name" value="HFD_SF"/>
    <property type="match status" value="1"/>
</dbReference>
<protein>
    <recommendedName>
        <fullName evidence="6">Bromodomain associated domain-containing protein</fullName>
    </recommendedName>
</protein>
<dbReference type="GO" id="GO:0046982">
    <property type="term" value="F:protein heterodimerization activity"/>
    <property type="evidence" value="ECO:0007669"/>
    <property type="project" value="InterPro"/>
</dbReference>
<evidence type="ECO:0000256" key="3">
    <source>
        <dbReference type="ARBA" id="ARBA00023163"/>
    </source>
</evidence>
<keyword evidence="3" id="KW-0804">Transcription</keyword>
<feature type="region of interest" description="Disordered" evidence="5">
    <location>
        <begin position="178"/>
        <end position="212"/>
    </location>
</feature>
<evidence type="ECO:0000313" key="7">
    <source>
        <dbReference type="EMBL" id="CEJ90747.1"/>
    </source>
</evidence>
<keyword evidence="8" id="KW-1185">Reference proteome</keyword>
<dbReference type="HOGENOM" id="CLU_064111_0_0_1"/>
<name>A0A0A1TL88_9HYPO</name>
<dbReference type="Gene3D" id="1.10.20.10">
    <property type="entry name" value="Histone, subunit A"/>
    <property type="match status" value="1"/>
</dbReference>
<dbReference type="EMBL" id="CDHN01000003">
    <property type="protein sequence ID" value="CEJ90747.1"/>
    <property type="molecule type" value="Genomic_DNA"/>
</dbReference>
<dbReference type="AlphaFoldDB" id="A0A0A1TL88"/>
<keyword evidence="2" id="KW-0805">Transcription regulation</keyword>
<feature type="compositionally biased region" description="Low complexity" evidence="5">
    <location>
        <begin position="187"/>
        <end position="196"/>
    </location>
</feature>
<gene>
    <name evidence="7" type="ORF">VHEMI06507</name>
</gene>
<sequence length="212" mass="22931">MTTPPALFHAFLRPAILQILRATGYHSTKPAVLDSLTDLAARYMMLLCENTAKHASHNHGDNADFSVVEVRQALEDAGALLPSRCTAEEEWRGDDDIADIEEFIAWFSSQRMKELMEFGNSEGDTEATDYLNALKTKHNKTGDDAKFHGTILGRPAEGTEVFVEGGSVATVKEWVAAQTPRAEGDVSSPASSGLSSVGDLPSDDEMDLTMAA</sequence>
<evidence type="ECO:0000256" key="4">
    <source>
        <dbReference type="ARBA" id="ARBA00023242"/>
    </source>
</evidence>
<dbReference type="Proteomes" id="UP000039046">
    <property type="component" value="Unassembled WGS sequence"/>
</dbReference>
<evidence type="ECO:0000256" key="1">
    <source>
        <dbReference type="ARBA" id="ARBA00004123"/>
    </source>
</evidence>
<dbReference type="InterPro" id="IPR006565">
    <property type="entry name" value="BTP"/>
</dbReference>
<proteinExistence type="predicted"/>
<reference evidence="7 8" key="1">
    <citation type="journal article" date="2015" name="Genome Announc.">
        <title>Draft Genome Sequence and Gene Annotation of the Entomopathogenic Fungus Verticillium hemipterigenum.</title>
        <authorList>
            <person name="Horn F."/>
            <person name="Habel A."/>
            <person name="Scharf D.H."/>
            <person name="Dworschak J."/>
            <person name="Brakhage A.A."/>
            <person name="Guthke R."/>
            <person name="Hertweck C."/>
            <person name="Linde J."/>
        </authorList>
    </citation>
    <scope>NUCLEOTIDE SEQUENCE [LARGE SCALE GENOMIC DNA]</scope>
</reference>
<evidence type="ECO:0000313" key="8">
    <source>
        <dbReference type="Proteomes" id="UP000039046"/>
    </source>
</evidence>
<comment type="subcellular location">
    <subcellularLocation>
        <location evidence="1">Nucleus</location>
    </subcellularLocation>
</comment>
<dbReference type="SMART" id="SM00576">
    <property type="entry name" value="BTP"/>
    <property type="match status" value="1"/>
</dbReference>
<accession>A0A0A1TL88</accession>
<feature type="domain" description="Bromodomain associated" evidence="6">
    <location>
        <begin position="5"/>
        <end position="83"/>
    </location>
</feature>
<evidence type="ECO:0000256" key="5">
    <source>
        <dbReference type="SAM" id="MobiDB-lite"/>
    </source>
</evidence>
<evidence type="ECO:0000259" key="6">
    <source>
        <dbReference type="SMART" id="SM00576"/>
    </source>
</evidence>
<feature type="compositionally biased region" description="Acidic residues" evidence="5">
    <location>
        <begin position="201"/>
        <end position="212"/>
    </location>
</feature>